<comment type="catalytic activity">
    <reaction evidence="3">
        <text>a fatty acyl-CoA + H2O = a fatty acid + CoA + H(+)</text>
        <dbReference type="Rhea" id="RHEA:16781"/>
        <dbReference type="ChEBI" id="CHEBI:15377"/>
        <dbReference type="ChEBI" id="CHEBI:15378"/>
        <dbReference type="ChEBI" id="CHEBI:28868"/>
        <dbReference type="ChEBI" id="CHEBI:57287"/>
        <dbReference type="ChEBI" id="CHEBI:77636"/>
    </reaction>
</comment>
<dbReference type="Gene3D" id="3.40.50.1820">
    <property type="entry name" value="alpha/beta hydrolase"/>
    <property type="match status" value="1"/>
</dbReference>
<dbReference type="GO" id="GO:0008610">
    <property type="term" value="P:lipid biosynthetic process"/>
    <property type="evidence" value="ECO:0007669"/>
    <property type="project" value="TreeGrafter"/>
</dbReference>
<dbReference type="SUPFAM" id="SSF53474">
    <property type="entry name" value="alpha/beta-Hydrolases"/>
    <property type="match status" value="1"/>
</dbReference>
<name>A0A1N7H8T5_9NOCA</name>
<sequence length="266" mass="29144">MTARQDSTTAPAAIDKWWWPAGAYRADHPSVFFFSGAGVDQAWAANPLIPLVKGFNFGVWRMPGRATRINEPAPVDMPALADEIARSIVAIKAVRPVLCGHSYGGLVAFMGSTALERLGHSAGRFVPVAAACPREWQLGGLYTRFRGGPAKYAAYRLERAAERGELPPELAGATEDMVLRRNLVTDFALGLSVTKLPTLRSTPTTDISTSTDEQLLIKSPTRWKRHTKAEFDSIVTTGSHLFYQDRPDIAINVLQNESRIAFDGDF</sequence>
<evidence type="ECO:0000256" key="1">
    <source>
        <dbReference type="ARBA" id="ARBA00007169"/>
    </source>
</evidence>
<organism evidence="5 6">
    <name type="scientific">Williamsia sterculiae</name>
    <dbReference type="NCBI Taxonomy" id="1344003"/>
    <lineage>
        <taxon>Bacteria</taxon>
        <taxon>Bacillati</taxon>
        <taxon>Actinomycetota</taxon>
        <taxon>Actinomycetes</taxon>
        <taxon>Mycobacteriales</taxon>
        <taxon>Nocardiaceae</taxon>
        <taxon>Williamsia</taxon>
    </lineage>
</organism>
<comment type="similarity">
    <text evidence="1">Belongs to the thioesterase family.</text>
</comment>
<dbReference type="PANTHER" id="PTHR11487">
    <property type="entry name" value="THIOESTERASE"/>
    <property type="match status" value="1"/>
</dbReference>
<keyword evidence="6" id="KW-1185">Reference proteome</keyword>
<dbReference type="Pfam" id="PF00975">
    <property type="entry name" value="Thioesterase"/>
    <property type="match status" value="1"/>
</dbReference>
<dbReference type="Proteomes" id="UP000186218">
    <property type="component" value="Unassembled WGS sequence"/>
</dbReference>
<evidence type="ECO:0000256" key="3">
    <source>
        <dbReference type="ARBA" id="ARBA00024293"/>
    </source>
</evidence>
<dbReference type="PANTHER" id="PTHR11487:SF0">
    <property type="entry name" value="S-ACYL FATTY ACID SYNTHASE THIOESTERASE, MEDIUM CHAIN"/>
    <property type="match status" value="1"/>
</dbReference>
<dbReference type="InterPro" id="IPR029058">
    <property type="entry name" value="AB_hydrolase_fold"/>
</dbReference>
<evidence type="ECO:0000313" key="5">
    <source>
        <dbReference type="EMBL" id="SIS21284.1"/>
    </source>
</evidence>
<dbReference type="EMBL" id="FTNT01000013">
    <property type="protein sequence ID" value="SIS21284.1"/>
    <property type="molecule type" value="Genomic_DNA"/>
</dbReference>
<accession>A0A1N7H8T5</accession>
<dbReference type="InterPro" id="IPR012223">
    <property type="entry name" value="TEII"/>
</dbReference>
<dbReference type="InterPro" id="IPR001031">
    <property type="entry name" value="Thioesterase"/>
</dbReference>
<dbReference type="STRING" id="1344003.SAMN05445060_3717"/>
<evidence type="ECO:0000259" key="4">
    <source>
        <dbReference type="Pfam" id="PF00975"/>
    </source>
</evidence>
<proteinExistence type="inferred from homology"/>
<gene>
    <name evidence="5" type="ORF">SAMN05445060_3717</name>
</gene>
<protein>
    <recommendedName>
        <fullName evidence="2">Thioesterase TesA</fullName>
    </recommendedName>
</protein>
<evidence type="ECO:0000256" key="2">
    <source>
        <dbReference type="ARBA" id="ARBA00015007"/>
    </source>
</evidence>
<evidence type="ECO:0000313" key="6">
    <source>
        <dbReference type="Proteomes" id="UP000186218"/>
    </source>
</evidence>
<dbReference type="OrthoDB" id="4520216at2"/>
<feature type="domain" description="Thioesterase" evidence="4">
    <location>
        <begin position="61"/>
        <end position="246"/>
    </location>
</feature>
<dbReference type="RefSeq" id="WP_083710329.1">
    <property type="nucleotide sequence ID" value="NZ_FTNT01000013.1"/>
</dbReference>
<reference evidence="5 6" key="1">
    <citation type="submission" date="2017-01" db="EMBL/GenBank/DDBJ databases">
        <authorList>
            <person name="Mah S.A."/>
            <person name="Swanson W.J."/>
            <person name="Moy G.W."/>
            <person name="Vacquier V.D."/>
        </authorList>
    </citation>
    <scope>NUCLEOTIDE SEQUENCE [LARGE SCALE GENOMIC DNA]</scope>
    <source>
        <strain evidence="5 6">CPCC 203464</strain>
    </source>
</reference>
<dbReference type="AlphaFoldDB" id="A0A1N7H8T5"/>